<proteinExistence type="predicted"/>
<dbReference type="AlphaFoldDB" id="A0A1Q5TDF4"/>
<keyword evidence="3" id="KW-1185">Reference proteome</keyword>
<dbReference type="Proteomes" id="UP000186955">
    <property type="component" value="Unassembled WGS sequence"/>
</dbReference>
<gene>
    <name evidence="2" type="ORF">PENSUB_9352</name>
</gene>
<dbReference type="EMBL" id="MNBE01000673">
    <property type="protein sequence ID" value="OKO98254.1"/>
    <property type="molecule type" value="Genomic_DNA"/>
</dbReference>
<dbReference type="STRING" id="1316194.A0A1Q5TDF4"/>
<evidence type="ECO:0000313" key="2">
    <source>
        <dbReference type="EMBL" id="OKO98254.1"/>
    </source>
</evidence>
<protein>
    <submittedName>
        <fullName evidence="2">Uncharacterized protein</fullName>
    </submittedName>
</protein>
<reference evidence="2 3" key="1">
    <citation type="submission" date="2016-10" db="EMBL/GenBank/DDBJ databases">
        <title>Genome sequence of the ascomycete fungus Penicillium subrubescens.</title>
        <authorList>
            <person name="De Vries R.P."/>
            <person name="Peng M."/>
            <person name="Dilokpimol A."/>
            <person name="Hilden K."/>
            <person name="Makela M.R."/>
            <person name="Grigoriev I."/>
            <person name="Riley R."/>
            <person name="Granchi Z."/>
        </authorList>
    </citation>
    <scope>NUCLEOTIDE SEQUENCE [LARGE SCALE GENOMIC DNA]</scope>
    <source>
        <strain evidence="2 3">CBS 132785</strain>
    </source>
</reference>
<feature type="region of interest" description="Disordered" evidence="1">
    <location>
        <begin position="223"/>
        <end position="257"/>
    </location>
</feature>
<evidence type="ECO:0000313" key="3">
    <source>
        <dbReference type="Proteomes" id="UP000186955"/>
    </source>
</evidence>
<name>A0A1Q5TDF4_9EURO</name>
<sequence>MFVVLSAPADGDPHPRTSPITVRRVHWEVLAGPGHWILNGPHVDDIPDGPEENSGSSESNILPENYFGAKSLKKVLDTHTPKDISDAKQECTRVWANPHGRDVLKYYFNNCCPFCHSEGCVCAGCGGMSQKYPDIYGSCGTDQACPMCHGLDHAIRDKAFLEPLDEAKMELWAHNDAKSRIMESSEANATQDGPLYDYKNEYFLTQWWTTCNGRNLSLRKTSLVQQREKKRNGPQGTGSRPGYPRVKGVLPNYGSRQ</sequence>
<feature type="region of interest" description="Disordered" evidence="1">
    <location>
        <begin position="40"/>
        <end position="62"/>
    </location>
</feature>
<comment type="caution">
    <text evidence="2">The sequence shown here is derived from an EMBL/GenBank/DDBJ whole genome shotgun (WGS) entry which is preliminary data.</text>
</comment>
<evidence type="ECO:0000256" key="1">
    <source>
        <dbReference type="SAM" id="MobiDB-lite"/>
    </source>
</evidence>
<organism evidence="2 3">
    <name type="scientific">Penicillium subrubescens</name>
    <dbReference type="NCBI Taxonomy" id="1316194"/>
    <lineage>
        <taxon>Eukaryota</taxon>
        <taxon>Fungi</taxon>
        <taxon>Dikarya</taxon>
        <taxon>Ascomycota</taxon>
        <taxon>Pezizomycotina</taxon>
        <taxon>Eurotiomycetes</taxon>
        <taxon>Eurotiomycetidae</taxon>
        <taxon>Eurotiales</taxon>
        <taxon>Aspergillaceae</taxon>
        <taxon>Penicillium</taxon>
    </lineage>
</organism>
<accession>A0A1Q5TDF4</accession>